<dbReference type="GO" id="GO:0016787">
    <property type="term" value="F:hydrolase activity"/>
    <property type="evidence" value="ECO:0007669"/>
    <property type="project" value="UniProtKB-KW"/>
</dbReference>
<dbReference type="EMBL" id="JAGIYZ010000007">
    <property type="protein sequence ID" value="MBP0464136.1"/>
    <property type="molecule type" value="Genomic_DNA"/>
</dbReference>
<evidence type="ECO:0000313" key="5">
    <source>
        <dbReference type="Proteomes" id="UP000680815"/>
    </source>
</evidence>
<dbReference type="PROSITE" id="PS51257">
    <property type="entry name" value="PROKAR_LIPOPROTEIN"/>
    <property type="match status" value="1"/>
</dbReference>
<comment type="caution">
    <text evidence="4">The sequence shown here is derived from an EMBL/GenBank/DDBJ whole genome shotgun (WGS) entry which is preliminary data.</text>
</comment>
<dbReference type="PANTHER" id="PTHR48081">
    <property type="entry name" value="AB HYDROLASE SUPERFAMILY PROTEIN C4A8.06C"/>
    <property type="match status" value="1"/>
</dbReference>
<dbReference type="RefSeq" id="WP_209351508.1">
    <property type="nucleotide sequence ID" value="NZ_JAGIYZ010000007.1"/>
</dbReference>
<dbReference type="SUPFAM" id="SSF53474">
    <property type="entry name" value="alpha/beta-Hydrolases"/>
    <property type="match status" value="1"/>
</dbReference>
<dbReference type="Pfam" id="PF00326">
    <property type="entry name" value="Peptidase_S9"/>
    <property type="match status" value="1"/>
</dbReference>
<evidence type="ECO:0000256" key="1">
    <source>
        <dbReference type="ARBA" id="ARBA00022801"/>
    </source>
</evidence>
<dbReference type="Pfam" id="PF20434">
    <property type="entry name" value="BD-FAE"/>
    <property type="match status" value="1"/>
</dbReference>
<evidence type="ECO:0000259" key="3">
    <source>
        <dbReference type="Pfam" id="PF20434"/>
    </source>
</evidence>
<evidence type="ECO:0000259" key="2">
    <source>
        <dbReference type="Pfam" id="PF00326"/>
    </source>
</evidence>
<protein>
    <submittedName>
        <fullName evidence="4">Alpha/beta hydrolase</fullName>
    </submittedName>
</protein>
<feature type="domain" description="Peptidase S9 prolyl oligopeptidase catalytic" evidence="2">
    <location>
        <begin position="187"/>
        <end position="249"/>
    </location>
</feature>
<reference evidence="4 5" key="1">
    <citation type="submission" date="2021-03" db="EMBL/GenBank/DDBJ databases">
        <authorList>
            <person name="So Y."/>
        </authorList>
    </citation>
    <scope>NUCLEOTIDE SEQUENCE [LARGE SCALE GENOMIC DNA]</scope>
    <source>
        <strain evidence="4 5">PWR1</strain>
    </source>
</reference>
<accession>A0ABS4AS25</accession>
<dbReference type="PANTHER" id="PTHR48081:SF33">
    <property type="entry name" value="KYNURENINE FORMAMIDASE"/>
    <property type="match status" value="1"/>
</dbReference>
<evidence type="ECO:0000313" key="4">
    <source>
        <dbReference type="EMBL" id="MBP0464136.1"/>
    </source>
</evidence>
<name>A0ABS4AS25_9PROT</name>
<dbReference type="InterPro" id="IPR029058">
    <property type="entry name" value="AB_hydrolase_fold"/>
</dbReference>
<keyword evidence="1 4" id="KW-0378">Hydrolase</keyword>
<dbReference type="InterPro" id="IPR050300">
    <property type="entry name" value="GDXG_lipolytic_enzyme"/>
</dbReference>
<dbReference type="Proteomes" id="UP000680815">
    <property type="component" value="Unassembled WGS sequence"/>
</dbReference>
<gene>
    <name evidence="4" type="ORF">J5Y09_09455</name>
</gene>
<keyword evidence="5" id="KW-1185">Reference proteome</keyword>
<dbReference type="InterPro" id="IPR001375">
    <property type="entry name" value="Peptidase_S9_cat"/>
</dbReference>
<proteinExistence type="predicted"/>
<organism evidence="4 5">
    <name type="scientific">Roseomonas nitratireducens</name>
    <dbReference type="NCBI Taxonomy" id="2820810"/>
    <lineage>
        <taxon>Bacteria</taxon>
        <taxon>Pseudomonadati</taxon>
        <taxon>Pseudomonadota</taxon>
        <taxon>Alphaproteobacteria</taxon>
        <taxon>Acetobacterales</taxon>
        <taxon>Roseomonadaceae</taxon>
        <taxon>Roseomonas</taxon>
    </lineage>
</organism>
<sequence length="282" mass="29702">MKASRRALPAAAVALAGCDAAALADRLTPRLGYAQRVDLAYGPLPRHRLDLYLPDGMRADSPLLVFLHGGGWRSGSKDLYRFVGEAFATRGFATAIPNYRLYPEVAFPGFVEDAARAMAWLAVAPGLPAGPRVAVGHSAGAHIAMMLALDARWLQAAGAPLPAGAVGLAGPYDIMPLRRGGRLAAVFGGENRPETQPIAFADRPGPPMLLLHGMADATVAPEQSERLAARRRAAGFPVRLVTYGDVGHVDILGSLAAPLRGIAPPVLRDIADFVTELQGRPT</sequence>
<dbReference type="Gene3D" id="3.40.50.1820">
    <property type="entry name" value="alpha/beta hydrolase"/>
    <property type="match status" value="1"/>
</dbReference>
<dbReference type="InterPro" id="IPR049492">
    <property type="entry name" value="BD-FAE-like_dom"/>
</dbReference>
<feature type="domain" description="BD-FAE-like" evidence="3">
    <location>
        <begin position="49"/>
        <end position="151"/>
    </location>
</feature>